<feature type="compositionally biased region" description="Low complexity" evidence="5">
    <location>
        <begin position="236"/>
        <end position="251"/>
    </location>
</feature>
<dbReference type="EMBL" id="JAOAMU010000001">
    <property type="protein sequence ID" value="MCT2560900.1"/>
    <property type="molecule type" value="Genomic_DNA"/>
</dbReference>
<dbReference type="GO" id="GO:0008745">
    <property type="term" value="F:N-acetylmuramoyl-L-alanine amidase activity"/>
    <property type="evidence" value="ECO:0007669"/>
    <property type="project" value="UniProtKB-EC"/>
</dbReference>
<protein>
    <recommendedName>
        <fullName evidence="2">N-acetylmuramoyl-L-alanine amidase</fullName>
        <ecNumber evidence="2">3.5.1.28</ecNumber>
    </recommendedName>
</protein>
<dbReference type="InterPro" id="IPR051206">
    <property type="entry name" value="NAMLAA_amidase_2"/>
</dbReference>
<reference evidence="7 8" key="1">
    <citation type="submission" date="2022-09" db="EMBL/GenBank/DDBJ databases">
        <title>Chryseobacterium oleae sp.nov., isolated from the inter-root soil of Pyrola calliantha H. Andr. in Tibet.</title>
        <authorList>
            <person name="Li Z."/>
        </authorList>
    </citation>
    <scope>NUCLEOTIDE SEQUENCE [LARGE SCALE GENOMIC DNA]</scope>
    <source>
        <strain evidence="8">pc1-10</strain>
    </source>
</reference>
<evidence type="ECO:0000313" key="8">
    <source>
        <dbReference type="Proteomes" id="UP001525566"/>
    </source>
</evidence>
<dbReference type="InterPro" id="IPR036505">
    <property type="entry name" value="Amidase/PGRP_sf"/>
</dbReference>
<keyword evidence="3 7" id="KW-0378">Hydrolase</keyword>
<name>A0ABT2IQE7_9FLAO</name>
<evidence type="ECO:0000256" key="3">
    <source>
        <dbReference type="ARBA" id="ARBA00022801"/>
    </source>
</evidence>
<comment type="caution">
    <text evidence="7">The sequence shown here is derived from an EMBL/GenBank/DDBJ whole genome shotgun (WGS) entry which is preliminary data.</text>
</comment>
<dbReference type="Proteomes" id="UP001525566">
    <property type="component" value="Unassembled WGS sequence"/>
</dbReference>
<dbReference type="PANTHER" id="PTHR30417:SF1">
    <property type="entry name" value="N-ACETYLMURAMOYL-L-ALANINE AMIDASE AMID"/>
    <property type="match status" value="1"/>
</dbReference>
<feature type="domain" description="N-acetylmuramoyl-L-alanine amidase" evidence="6">
    <location>
        <begin position="699"/>
        <end position="856"/>
    </location>
</feature>
<feature type="region of interest" description="Disordered" evidence="5">
    <location>
        <begin position="219"/>
        <end position="290"/>
    </location>
</feature>
<evidence type="ECO:0000259" key="6">
    <source>
        <dbReference type="SMART" id="SM00644"/>
    </source>
</evidence>
<evidence type="ECO:0000313" key="7">
    <source>
        <dbReference type="EMBL" id="MCT2560900.1"/>
    </source>
</evidence>
<evidence type="ECO:0000256" key="1">
    <source>
        <dbReference type="ARBA" id="ARBA00001561"/>
    </source>
</evidence>
<dbReference type="InterPro" id="IPR002502">
    <property type="entry name" value="Amidase_domain"/>
</dbReference>
<evidence type="ECO:0000256" key="5">
    <source>
        <dbReference type="SAM" id="MobiDB-lite"/>
    </source>
</evidence>
<accession>A0ABT2IQE7</accession>
<organism evidence="7 8">
    <name type="scientific">Chryseobacterium herbae</name>
    <dbReference type="NCBI Taxonomy" id="2976476"/>
    <lineage>
        <taxon>Bacteria</taxon>
        <taxon>Pseudomonadati</taxon>
        <taxon>Bacteroidota</taxon>
        <taxon>Flavobacteriia</taxon>
        <taxon>Flavobacteriales</taxon>
        <taxon>Weeksellaceae</taxon>
        <taxon>Chryseobacterium group</taxon>
        <taxon>Chryseobacterium</taxon>
    </lineage>
</organism>
<dbReference type="CDD" id="cd06583">
    <property type="entry name" value="PGRP"/>
    <property type="match status" value="1"/>
</dbReference>
<dbReference type="EC" id="3.5.1.28" evidence="2"/>
<keyword evidence="8" id="KW-1185">Reference proteome</keyword>
<evidence type="ECO:0000256" key="4">
    <source>
        <dbReference type="ARBA" id="ARBA00023316"/>
    </source>
</evidence>
<evidence type="ECO:0000256" key="2">
    <source>
        <dbReference type="ARBA" id="ARBA00011901"/>
    </source>
</evidence>
<feature type="compositionally biased region" description="Polar residues" evidence="5">
    <location>
        <begin position="222"/>
        <end position="232"/>
    </location>
</feature>
<dbReference type="PANTHER" id="PTHR30417">
    <property type="entry name" value="N-ACETYLMURAMOYL-L-ALANINE AMIDASE AMID"/>
    <property type="match status" value="1"/>
</dbReference>
<dbReference type="Pfam" id="PF01510">
    <property type="entry name" value="Amidase_2"/>
    <property type="match status" value="1"/>
</dbReference>
<keyword evidence="4" id="KW-0961">Cell wall biogenesis/degradation</keyword>
<dbReference type="SUPFAM" id="SSF55846">
    <property type="entry name" value="N-acetylmuramoyl-L-alanine amidase-like"/>
    <property type="match status" value="1"/>
</dbReference>
<dbReference type="RefSeq" id="WP_259836713.1">
    <property type="nucleotide sequence ID" value="NZ_JAOAMU010000001.1"/>
</dbReference>
<dbReference type="Gene3D" id="3.40.80.10">
    <property type="entry name" value="Peptidoglycan recognition protein-like"/>
    <property type="match status" value="1"/>
</dbReference>
<feature type="compositionally biased region" description="Polar residues" evidence="5">
    <location>
        <begin position="272"/>
        <end position="282"/>
    </location>
</feature>
<gene>
    <name evidence="7" type="ORF">N0B48_03230</name>
</gene>
<sequence length="868" mass="97972">MAKKGVFKITGNSSPKTGEKTLYKVTDWYPATPSSQRKESLVTWELFRKREDGKFTTTNIRKKGTGEFTFGKDAYKYIYQIEGYLHSPEGHEPMAMIVKPQKNEQQPAPKEKDILGVKLTYQDGSPVNKTLSYMDRLRATAKCQALEGEYITFSVWEDDEEKSGHHKNNQFILKSSPLQVDSKGYARWNFTLLNTYISLANKREDDKKHHEYYVTAEYNGKPETSGNVNVTNPEYKVPASTPKKPAAASVPEKTKPKPAKPKQQPKPDTPKGSTNSGSQNNQPDKKGIIKSIKLVDKNGKAFTKKPKFGEDIKLIIEAKDVVGKKYTLKLWEHDNTGDNDLVYNNTHTFKAERQEVVISLNPEMQKIGETGKDPKNPDSGEYWTGNWQEIFAEVIFLNISTKSSTIDVGIKEVPKKQDDGKSPAKKEKKDLKNDSVCLCKQYDLIWGAKVNCDFRKKVVEISKDLWGEANKIKMANYLMAIFKWESGGTFKPDVPNQANSGGTGLIQFLPSTAKILLGHEVTIELVKNYHGQKYNKKTKQKEDWYLKRVKEFANMTAIRQLDYVKEYLKDLKGKNLEFVDMYLRVLFPVSSGLPDHVVFANNLSKLDRPTETEKLKNKRVDAYNGNKGLDINGDGKIMKSEIKTKVQPYITEGLVNKENKFECGNKEESTKKTDLAGKCLEGNIVGGFIENKLVTKNKIDSCNKNSMPSEVKIIVLHRTAGGKAAGTLSHMKTEGYGAHFVVDYDGTVYQTIGLDKKGSHMGVRPYAATVEAGWGNKNSIGIETCGYSYDKDGNKRVGAKYDKIPHHHWETVTDAQSKSIACLLKFLLNHFSLDLDDVKVHEKLCQKEPNEGQDVYNAMLPYFNKKDE</sequence>
<dbReference type="SMART" id="SM00644">
    <property type="entry name" value="Ami_2"/>
    <property type="match status" value="1"/>
</dbReference>
<proteinExistence type="predicted"/>
<comment type="catalytic activity">
    <reaction evidence="1">
        <text>Hydrolyzes the link between N-acetylmuramoyl residues and L-amino acid residues in certain cell-wall glycopeptides.</text>
        <dbReference type="EC" id="3.5.1.28"/>
    </reaction>
</comment>